<reference evidence="2" key="1">
    <citation type="submission" date="2021-10" db="EMBL/GenBank/DDBJ databases">
        <title>Melipona bicolor Genome sequencing and assembly.</title>
        <authorList>
            <person name="Araujo N.S."/>
            <person name="Arias M.C."/>
        </authorList>
    </citation>
    <scope>NUCLEOTIDE SEQUENCE</scope>
    <source>
        <strain evidence="2">USP_2M_L1-L4_2017</strain>
        <tissue evidence="2">Whole body</tissue>
    </source>
</reference>
<accession>A0AA40G1R8</accession>
<evidence type="ECO:0000313" key="2">
    <source>
        <dbReference type="EMBL" id="KAK1129127.1"/>
    </source>
</evidence>
<organism evidence="2 3">
    <name type="scientific">Melipona bicolor</name>
    <dbReference type="NCBI Taxonomy" id="60889"/>
    <lineage>
        <taxon>Eukaryota</taxon>
        <taxon>Metazoa</taxon>
        <taxon>Ecdysozoa</taxon>
        <taxon>Arthropoda</taxon>
        <taxon>Hexapoda</taxon>
        <taxon>Insecta</taxon>
        <taxon>Pterygota</taxon>
        <taxon>Neoptera</taxon>
        <taxon>Endopterygota</taxon>
        <taxon>Hymenoptera</taxon>
        <taxon>Apocrita</taxon>
        <taxon>Aculeata</taxon>
        <taxon>Apoidea</taxon>
        <taxon>Anthophila</taxon>
        <taxon>Apidae</taxon>
        <taxon>Melipona</taxon>
    </lineage>
</organism>
<comment type="caution">
    <text evidence="2">The sequence shown here is derived from an EMBL/GenBank/DDBJ whole genome shotgun (WGS) entry which is preliminary data.</text>
</comment>
<name>A0AA40G1R8_9HYME</name>
<feature type="region of interest" description="Disordered" evidence="1">
    <location>
        <begin position="1"/>
        <end position="28"/>
    </location>
</feature>
<protein>
    <submittedName>
        <fullName evidence="2">Uncharacterized protein</fullName>
    </submittedName>
</protein>
<evidence type="ECO:0000313" key="3">
    <source>
        <dbReference type="Proteomes" id="UP001177670"/>
    </source>
</evidence>
<sequence>MGVVSAKGCPGGAGPASAGQREKRKKRADGYTRLARLMDSHCRHFFKRFRTTFECRRASHFSKSPVPSVGPDRKIAIDSARANGSELSVSGLSRCQPGSIRSIVESASRRP</sequence>
<dbReference type="Proteomes" id="UP001177670">
    <property type="component" value="Unassembled WGS sequence"/>
</dbReference>
<keyword evidence="3" id="KW-1185">Reference proteome</keyword>
<evidence type="ECO:0000256" key="1">
    <source>
        <dbReference type="SAM" id="MobiDB-lite"/>
    </source>
</evidence>
<proteinExistence type="predicted"/>
<dbReference type="EMBL" id="JAHYIQ010000009">
    <property type="protein sequence ID" value="KAK1129127.1"/>
    <property type="molecule type" value="Genomic_DNA"/>
</dbReference>
<gene>
    <name evidence="2" type="ORF">K0M31_020257</name>
</gene>
<dbReference type="AlphaFoldDB" id="A0AA40G1R8"/>